<evidence type="ECO:0000313" key="2">
    <source>
        <dbReference type="EMBL" id="CAF1088066.1"/>
    </source>
</evidence>
<gene>
    <name evidence="2" type="ORF">OXX778_LOCUS20526</name>
</gene>
<name>A0A814N5D4_9BILA</name>
<evidence type="ECO:0000313" key="3">
    <source>
        <dbReference type="Proteomes" id="UP000663879"/>
    </source>
</evidence>
<dbReference type="GO" id="GO:0016787">
    <property type="term" value="F:hydrolase activity"/>
    <property type="evidence" value="ECO:0007669"/>
    <property type="project" value="InterPro"/>
</dbReference>
<dbReference type="AlphaFoldDB" id="A0A814N5D4"/>
<proteinExistence type="predicted"/>
<dbReference type="EMBL" id="CAJNOC010006894">
    <property type="protein sequence ID" value="CAF1088066.1"/>
    <property type="molecule type" value="Genomic_DNA"/>
</dbReference>
<keyword evidence="3" id="KW-1185">Reference proteome</keyword>
<organism evidence="2 3">
    <name type="scientific">Brachionus calyciflorus</name>
    <dbReference type="NCBI Taxonomy" id="104777"/>
    <lineage>
        <taxon>Eukaryota</taxon>
        <taxon>Metazoa</taxon>
        <taxon>Spiralia</taxon>
        <taxon>Gnathifera</taxon>
        <taxon>Rotifera</taxon>
        <taxon>Eurotatoria</taxon>
        <taxon>Monogononta</taxon>
        <taxon>Pseudotrocha</taxon>
        <taxon>Ploima</taxon>
        <taxon>Brachionidae</taxon>
        <taxon>Brachionus</taxon>
    </lineage>
</organism>
<dbReference type="Proteomes" id="UP000663879">
    <property type="component" value="Unassembled WGS sequence"/>
</dbReference>
<dbReference type="Gene3D" id="1.10.10.2520">
    <property type="entry name" value="Cell wall hydrolase SleB, domain 1"/>
    <property type="match status" value="1"/>
</dbReference>
<accession>A0A814N5D4</accession>
<dbReference type="InterPro" id="IPR011105">
    <property type="entry name" value="Cell_wall_hydrolase_SleB"/>
</dbReference>
<comment type="caution">
    <text evidence="2">The sequence shown here is derived from an EMBL/GenBank/DDBJ whole genome shotgun (WGS) entry which is preliminary data.</text>
</comment>
<feature type="domain" description="Cell wall hydrolase SleB" evidence="1">
    <location>
        <begin position="23"/>
        <end position="63"/>
    </location>
</feature>
<evidence type="ECO:0000259" key="1">
    <source>
        <dbReference type="Pfam" id="PF07486"/>
    </source>
</evidence>
<protein>
    <recommendedName>
        <fullName evidence="1">Cell wall hydrolase SleB domain-containing protein</fullName>
    </recommendedName>
</protein>
<sequence>MIVTRSSNELEVFATTIYAEARGEPVMGQIWVAWVIKNRARQNRQYWGGNTIKNVCLHNGQIMMKLMDVIITTTQEKKVTLHGQTIVK</sequence>
<dbReference type="Pfam" id="PF07486">
    <property type="entry name" value="Hydrolase_2"/>
    <property type="match status" value="1"/>
</dbReference>
<reference evidence="2" key="1">
    <citation type="submission" date="2021-02" db="EMBL/GenBank/DDBJ databases">
        <authorList>
            <person name="Nowell W R."/>
        </authorList>
    </citation>
    <scope>NUCLEOTIDE SEQUENCE</scope>
    <source>
        <strain evidence="2">Ploen Becks lab</strain>
    </source>
</reference>
<dbReference type="OrthoDB" id="9983162at2759"/>
<dbReference type="InterPro" id="IPR042047">
    <property type="entry name" value="SleB_dom1"/>
</dbReference>